<keyword evidence="2" id="KW-0809">Transit peptide</keyword>
<dbReference type="Proteomes" id="UP000887561">
    <property type="component" value="Unplaced"/>
</dbReference>
<dbReference type="InterPro" id="IPR008914">
    <property type="entry name" value="PEBP"/>
</dbReference>
<dbReference type="PANTHER" id="PTHR11362:SF133">
    <property type="entry name" value="LARGE RIBOSOMAL SUBUNIT PROTEIN ML38"/>
    <property type="match status" value="1"/>
</dbReference>
<evidence type="ECO:0000256" key="3">
    <source>
        <dbReference type="ARBA" id="ARBA00022980"/>
    </source>
</evidence>
<dbReference type="InterPro" id="IPR035810">
    <property type="entry name" value="PEBP_euk"/>
</dbReference>
<comment type="similarity">
    <text evidence="7">Belongs to the phosphatidylethanolamine-binding protein family. Mitochondrion-specific ribosomal protein mL38 subfamily.</text>
</comment>
<evidence type="ECO:0000256" key="8">
    <source>
        <dbReference type="ARBA" id="ARBA00039444"/>
    </source>
</evidence>
<evidence type="ECO:0000313" key="10">
    <source>
        <dbReference type="Proteomes" id="UP000887561"/>
    </source>
</evidence>
<comment type="subcellular location">
    <subcellularLocation>
        <location evidence="1">Mitochondrion</location>
    </subcellularLocation>
</comment>
<dbReference type="GO" id="GO:0005762">
    <property type="term" value="C:mitochondrial large ribosomal subunit"/>
    <property type="evidence" value="ECO:0007669"/>
    <property type="project" value="TreeGrafter"/>
</dbReference>
<dbReference type="WBParaSite" id="scaffold1774_cov170.g3617">
    <property type="protein sequence ID" value="scaffold1774_cov170.g3617"/>
    <property type="gene ID" value="scaffold1774_cov170.g3617"/>
</dbReference>
<evidence type="ECO:0000256" key="4">
    <source>
        <dbReference type="ARBA" id="ARBA00023054"/>
    </source>
</evidence>
<evidence type="ECO:0000256" key="5">
    <source>
        <dbReference type="ARBA" id="ARBA00023128"/>
    </source>
</evidence>
<keyword evidence="5" id="KW-0496">Mitochondrion</keyword>
<evidence type="ECO:0000256" key="6">
    <source>
        <dbReference type="ARBA" id="ARBA00023274"/>
    </source>
</evidence>
<dbReference type="Gene3D" id="3.90.280.10">
    <property type="entry name" value="PEBP-like"/>
    <property type="match status" value="1"/>
</dbReference>
<evidence type="ECO:0000256" key="9">
    <source>
        <dbReference type="ARBA" id="ARBA00041206"/>
    </source>
</evidence>
<protein>
    <recommendedName>
        <fullName evidence="8">Large ribosomal subunit protein mL38</fullName>
    </recommendedName>
    <alternativeName>
        <fullName evidence="9">39S ribosomal protein L38, mitochondrial</fullName>
    </alternativeName>
</protein>
<organism evidence="10 11">
    <name type="scientific">Meloidogyne javanica</name>
    <name type="common">Root-knot nematode worm</name>
    <dbReference type="NCBI Taxonomy" id="6303"/>
    <lineage>
        <taxon>Eukaryota</taxon>
        <taxon>Metazoa</taxon>
        <taxon>Ecdysozoa</taxon>
        <taxon>Nematoda</taxon>
        <taxon>Chromadorea</taxon>
        <taxon>Rhabditida</taxon>
        <taxon>Tylenchina</taxon>
        <taxon>Tylenchomorpha</taxon>
        <taxon>Tylenchoidea</taxon>
        <taxon>Meloidogynidae</taxon>
        <taxon>Meloidogyninae</taxon>
        <taxon>Meloidogyne</taxon>
        <taxon>Meloidogyne incognita group</taxon>
    </lineage>
</organism>
<dbReference type="SUPFAM" id="SSF49777">
    <property type="entry name" value="PEBP-like"/>
    <property type="match status" value="1"/>
</dbReference>
<keyword evidence="6" id="KW-0687">Ribonucleoprotein</keyword>
<dbReference type="AlphaFoldDB" id="A0A915LT96"/>
<accession>A0A915LT96</accession>
<dbReference type="InterPro" id="IPR036610">
    <property type="entry name" value="PEBP-like_sf"/>
</dbReference>
<dbReference type="CDD" id="cd00866">
    <property type="entry name" value="PEBP_euk"/>
    <property type="match status" value="1"/>
</dbReference>
<name>A0A915LT96_MELJA</name>
<reference evidence="11" key="1">
    <citation type="submission" date="2022-11" db="UniProtKB">
        <authorList>
            <consortium name="WormBaseParasite"/>
        </authorList>
    </citation>
    <scope>IDENTIFICATION</scope>
</reference>
<evidence type="ECO:0000256" key="7">
    <source>
        <dbReference type="ARBA" id="ARBA00038016"/>
    </source>
</evidence>
<evidence type="ECO:0000256" key="1">
    <source>
        <dbReference type="ARBA" id="ARBA00004173"/>
    </source>
</evidence>
<proteinExistence type="inferred from homology"/>
<dbReference type="PANTHER" id="PTHR11362">
    <property type="entry name" value="PHOSPHATIDYLETHANOLAMINE-BINDING PROTEIN"/>
    <property type="match status" value="1"/>
</dbReference>
<evidence type="ECO:0000256" key="2">
    <source>
        <dbReference type="ARBA" id="ARBA00022946"/>
    </source>
</evidence>
<evidence type="ECO:0000313" key="11">
    <source>
        <dbReference type="WBParaSite" id="scaffold1774_cov170.g3617"/>
    </source>
</evidence>
<keyword evidence="4" id="KW-0175">Coiled coil</keyword>
<sequence length="280" mass="33151">MYKPSIYARLYVKRSRRARNTPRVSRPWRPRVIAWAGPDAFIRNRFYELDNWYKARIHKPELFPNLHLIDPDTIFESFEEKIKGENEKEKNLLNIGFKRLEQNLTKLSSEDLVKLENLAIKNKPTDTTNPPNIEIGNIFKNDGDTKDDKTGFNTQKDQLLINHLNKNKQIIHWFIGNIPLNGEINDGNTLINYIQPMPFYGTGYHRFVFILFRHSEVINFDKYFDSFDFSSFNSRIFNTNSFYKHFEDKITPSSLRFCQIKWDSSCDRALHSLGVKSPRY</sequence>
<keyword evidence="10" id="KW-1185">Reference proteome</keyword>
<keyword evidence="3" id="KW-0689">Ribosomal protein</keyword>
<dbReference type="Pfam" id="PF01161">
    <property type="entry name" value="PBP"/>
    <property type="match status" value="1"/>
</dbReference>